<accession>A0A396JM14</accession>
<protein>
    <submittedName>
        <fullName evidence="3">Putative transposase, Ptta/En/Spm, plant</fullName>
    </submittedName>
</protein>
<dbReference type="Pfam" id="PF03004">
    <property type="entry name" value="Transposase_24"/>
    <property type="match status" value="1"/>
</dbReference>
<dbReference type="EMBL" id="PSQE01000001">
    <property type="protein sequence ID" value="RHN79330.1"/>
    <property type="molecule type" value="Genomic_DNA"/>
</dbReference>
<reference evidence="3" key="1">
    <citation type="journal article" date="2018" name="Nat. Plants">
        <title>Whole-genome landscape of Medicago truncatula symbiotic genes.</title>
        <authorList>
            <person name="Pecrix Y."/>
            <person name="Gamas P."/>
            <person name="Carrere S."/>
        </authorList>
    </citation>
    <scope>NUCLEOTIDE SEQUENCE</scope>
    <source>
        <tissue evidence="3">Leaves</tissue>
    </source>
</reference>
<sequence length="536" mass="61392">MNGPVLLFLLLLLHLLTPAPFPPIPPAPFPPILPASFPAATTSHATTSQPLIYSSPGFAMPGFTPPSTHSPSYNTTRSNVRQGFNTSVPSQSSTKLMQDLMQTGNFLALLVDQRPPQQHQQQQQQQNNQNEEVPSGADQRRRQRRQIIEDWEYVDNLVVVTPTPETLEPSHGVSEHIRMAIQTFYPKDRRWAVYSDLTTDDRNDLFKYFSDFSRWEPHHHTLVERNFHRVAARRLSDLLYDERQELKKRKGNYRTQWIGEKSWELLLKYWNEDPHFKNRSKANKVNRTSIVGGQLHAQGSVSTATYARDLRNRLGRVPYPEEIHDVTRFSQNLGRYVDAQASNTQAAYRTNAAEFLKENLEIPSYPEIPFPIKLQLWAKAAEKGRPDGGKERKGRMYGLGPLAGNVVHGDLFYVPPPPESSSPSTELPLEMQAMIQRMNQELQSQKEALAKKEESENELRELLAKQAEEMRKLTRMVTKRMGGMKSRKTSESSSPSSQSSPSVQEDRTYDDDNDDDDDHDDEDEDEDEERDDDHND</sequence>
<gene>
    <name evidence="3" type="ORF">MtrunA17_Chr1g0176161</name>
</gene>
<feature type="compositionally biased region" description="Low complexity" evidence="1">
    <location>
        <begin position="117"/>
        <end position="130"/>
    </location>
</feature>
<dbReference type="InterPro" id="IPR004252">
    <property type="entry name" value="Probable_transposase_24"/>
</dbReference>
<dbReference type="Gramene" id="rna3107">
    <property type="protein sequence ID" value="RHN79330.1"/>
    <property type="gene ID" value="gene3107"/>
</dbReference>
<feature type="compositionally biased region" description="Acidic residues" evidence="1">
    <location>
        <begin position="508"/>
        <end position="536"/>
    </location>
</feature>
<feature type="region of interest" description="Disordered" evidence="1">
    <location>
        <begin position="475"/>
        <end position="536"/>
    </location>
</feature>
<comment type="caution">
    <text evidence="3">The sequence shown here is derived from an EMBL/GenBank/DDBJ whole genome shotgun (WGS) entry which is preliminary data.</text>
</comment>
<feature type="region of interest" description="Disordered" evidence="1">
    <location>
        <begin position="114"/>
        <end position="142"/>
    </location>
</feature>
<organism evidence="3">
    <name type="scientific">Medicago truncatula</name>
    <name type="common">Barrel medic</name>
    <name type="synonym">Medicago tribuloides</name>
    <dbReference type="NCBI Taxonomy" id="3880"/>
    <lineage>
        <taxon>Eukaryota</taxon>
        <taxon>Viridiplantae</taxon>
        <taxon>Streptophyta</taxon>
        <taxon>Embryophyta</taxon>
        <taxon>Tracheophyta</taxon>
        <taxon>Spermatophyta</taxon>
        <taxon>Magnoliopsida</taxon>
        <taxon>eudicotyledons</taxon>
        <taxon>Gunneridae</taxon>
        <taxon>Pentapetalae</taxon>
        <taxon>rosids</taxon>
        <taxon>fabids</taxon>
        <taxon>Fabales</taxon>
        <taxon>Fabaceae</taxon>
        <taxon>Papilionoideae</taxon>
        <taxon>50 kb inversion clade</taxon>
        <taxon>NPAAA clade</taxon>
        <taxon>Hologalegina</taxon>
        <taxon>IRL clade</taxon>
        <taxon>Trifolieae</taxon>
        <taxon>Medicago</taxon>
    </lineage>
</organism>
<dbReference type="Proteomes" id="UP000265566">
    <property type="component" value="Chromosome 1"/>
</dbReference>
<feature type="compositionally biased region" description="Low complexity" evidence="1">
    <location>
        <begin position="491"/>
        <end position="503"/>
    </location>
</feature>
<feature type="region of interest" description="Disordered" evidence="1">
    <location>
        <begin position="62"/>
        <end position="92"/>
    </location>
</feature>
<feature type="signal peptide" evidence="2">
    <location>
        <begin position="1"/>
        <end position="18"/>
    </location>
</feature>
<feature type="compositionally biased region" description="Polar residues" evidence="1">
    <location>
        <begin position="65"/>
        <end position="92"/>
    </location>
</feature>
<name>A0A396JM14_MEDTR</name>
<dbReference type="OrthoDB" id="1435984at2759"/>
<evidence type="ECO:0000313" key="3">
    <source>
        <dbReference type="EMBL" id="RHN79330.1"/>
    </source>
</evidence>
<proteinExistence type="predicted"/>
<keyword evidence="2" id="KW-0732">Signal</keyword>
<feature type="chain" id="PRO_5017266422" evidence="2">
    <location>
        <begin position="19"/>
        <end position="536"/>
    </location>
</feature>
<evidence type="ECO:0000256" key="1">
    <source>
        <dbReference type="SAM" id="MobiDB-lite"/>
    </source>
</evidence>
<evidence type="ECO:0000256" key="2">
    <source>
        <dbReference type="SAM" id="SignalP"/>
    </source>
</evidence>
<dbReference type="AlphaFoldDB" id="A0A396JM14"/>